<dbReference type="RefSeq" id="WP_354599280.1">
    <property type="nucleotide sequence ID" value="NZ_JBEWZI010000001.1"/>
</dbReference>
<evidence type="ECO:0000259" key="3">
    <source>
        <dbReference type="PROSITE" id="PS50968"/>
    </source>
</evidence>
<keyword evidence="5" id="KW-1185">Reference proteome</keyword>
<proteinExistence type="predicted"/>
<evidence type="ECO:0000313" key="4">
    <source>
        <dbReference type="EMBL" id="MET7012822.1"/>
    </source>
</evidence>
<gene>
    <name evidence="4" type="ORF">ABXR19_01385</name>
</gene>
<protein>
    <submittedName>
        <fullName evidence="4">Biotin/lipoyl-containing protein</fullName>
    </submittedName>
</protein>
<dbReference type="InterPro" id="IPR011053">
    <property type="entry name" value="Single_hybrid_motif"/>
</dbReference>
<dbReference type="InterPro" id="IPR000089">
    <property type="entry name" value="Biotin_lipoyl"/>
</dbReference>
<name>A0ABV2TIG0_9RHOO</name>
<dbReference type="Pfam" id="PF00364">
    <property type="entry name" value="Biotin_lipoyl"/>
    <property type="match status" value="1"/>
</dbReference>
<organism evidence="4 5">
    <name type="scientific">Uliginosibacterium flavum</name>
    <dbReference type="NCBI Taxonomy" id="1396831"/>
    <lineage>
        <taxon>Bacteria</taxon>
        <taxon>Pseudomonadati</taxon>
        <taxon>Pseudomonadota</taxon>
        <taxon>Betaproteobacteria</taxon>
        <taxon>Rhodocyclales</taxon>
        <taxon>Zoogloeaceae</taxon>
        <taxon>Uliginosibacterium</taxon>
    </lineage>
</organism>
<comment type="cofactor">
    <cofactor evidence="1">
        <name>(R)-lipoate</name>
        <dbReference type="ChEBI" id="CHEBI:83088"/>
    </cofactor>
</comment>
<dbReference type="PROSITE" id="PS00189">
    <property type="entry name" value="LIPOYL"/>
    <property type="match status" value="1"/>
</dbReference>
<dbReference type="EMBL" id="JBEWZI010000001">
    <property type="protein sequence ID" value="MET7012822.1"/>
    <property type="molecule type" value="Genomic_DNA"/>
</dbReference>
<keyword evidence="2" id="KW-0450">Lipoyl</keyword>
<reference evidence="4 5" key="1">
    <citation type="submission" date="2024-07" db="EMBL/GenBank/DDBJ databases">
        <title>Uliginosibacterium flavum JJ3220;KACC:17644.</title>
        <authorList>
            <person name="Kim M.K."/>
        </authorList>
    </citation>
    <scope>NUCLEOTIDE SEQUENCE [LARGE SCALE GENOMIC DNA]</scope>
    <source>
        <strain evidence="4 5">KACC:17644</strain>
    </source>
</reference>
<dbReference type="InterPro" id="IPR003016">
    <property type="entry name" value="2-oxoA_DH_lipoyl-BS"/>
</dbReference>
<evidence type="ECO:0000313" key="5">
    <source>
        <dbReference type="Proteomes" id="UP001549691"/>
    </source>
</evidence>
<evidence type="ECO:0000256" key="1">
    <source>
        <dbReference type="ARBA" id="ARBA00001938"/>
    </source>
</evidence>
<dbReference type="PROSITE" id="PS50968">
    <property type="entry name" value="BIOTINYL_LIPOYL"/>
    <property type="match status" value="1"/>
</dbReference>
<dbReference type="SUPFAM" id="SSF51230">
    <property type="entry name" value="Single hybrid motif"/>
    <property type="match status" value="1"/>
</dbReference>
<dbReference type="Gene3D" id="2.40.50.100">
    <property type="match status" value="1"/>
</dbReference>
<comment type="caution">
    <text evidence="4">The sequence shown here is derived from an EMBL/GenBank/DDBJ whole genome shotgun (WGS) entry which is preliminary data.</text>
</comment>
<feature type="domain" description="Lipoyl-binding" evidence="3">
    <location>
        <begin position="4"/>
        <end position="87"/>
    </location>
</feature>
<accession>A0ABV2TIG0</accession>
<dbReference type="CDD" id="cd06849">
    <property type="entry name" value="lipoyl_domain"/>
    <property type="match status" value="1"/>
</dbReference>
<dbReference type="Proteomes" id="UP001549691">
    <property type="component" value="Unassembled WGS sequence"/>
</dbReference>
<sequence length="89" mass="9535">MSDLIEVRMPRYPECWESCGSCASGEVFIIDVLVQPGDVLRADDNLITLETGKVALDIPSPYAGVVVKVHLQVGDKPEAGALIATLIKP</sequence>
<evidence type="ECO:0000256" key="2">
    <source>
        <dbReference type="ARBA" id="ARBA00022823"/>
    </source>
</evidence>